<keyword evidence="5" id="KW-1185">Reference proteome</keyword>
<proteinExistence type="predicted"/>
<dbReference type="Gene3D" id="1.10.357.10">
    <property type="entry name" value="Tetracycline Repressor, domain 2"/>
    <property type="match status" value="1"/>
</dbReference>
<dbReference type="AlphaFoldDB" id="I7LK07"/>
<dbReference type="RefSeq" id="WP_008909375.1">
    <property type="nucleotide sequence ID" value="NZ_CAKP01000106.1"/>
</dbReference>
<sequence>MTDNNIREFDDEIPEKKLKILEAAIKVFSEKGFEGSRTSEIAKEANVAEGTIFKYFKTKKDILLSLLLPLTLKFIKPFAMKSAEKILNKGKDEPVDEVLKNLLLDILHLVKKNMPLVKTVVIESLYHEELLVPIKEKLAPQVLELLDGYVNYHKEKGDFKDYDTRFITRTIMSMLLGYVVLSSAFPEFFSLDEEEKEIENIVNVLINGIKNGGV</sequence>
<evidence type="ECO:0000256" key="2">
    <source>
        <dbReference type="PROSITE-ProRule" id="PRU00335"/>
    </source>
</evidence>
<gene>
    <name evidence="4" type="ORF">CAAU_2034</name>
</gene>
<comment type="caution">
    <text evidence="4">The sequence shown here is derived from an EMBL/GenBank/DDBJ whole genome shotgun (WGS) entry which is preliminary data.</text>
</comment>
<dbReference type="InterPro" id="IPR050624">
    <property type="entry name" value="HTH-type_Tx_Regulator"/>
</dbReference>
<evidence type="ECO:0000259" key="3">
    <source>
        <dbReference type="PROSITE" id="PS50977"/>
    </source>
</evidence>
<dbReference type="Proteomes" id="UP000007652">
    <property type="component" value="Unassembled WGS sequence"/>
</dbReference>
<evidence type="ECO:0000313" key="4">
    <source>
        <dbReference type="EMBL" id="CCJ34118.1"/>
    </source>
</evidence>
<dbReference type="PANTHER" id="PTHR43479:SF11">
    <property type="entry name" value="ACREF_ENVCD OPERON REPRESSOR-RELATED"/>
    <property type="match status" value="1"/>
</dbReference>
<name>I7LK07_9CLOT</name>
<dbReference type="InterPro" id="IPR009057">
    <property type="entry name" value="Homeodomain-like_sf"/>
</dbReference>
<dbReference type="STRING" id="857293.CAAU_2034"/>
<dbReference type="PRINTS" id="PR00455">
    <property type="entry name" value="HTHTETR"/>
</dbReference>
<dbReference type="EMBL" id="CAKP01000106">
    <property type="protein sequence ID" value="CCJ34118.1"/>
    <property type="molecule type" value="Genomic_DNA"/>
</dbReference>
<feature type="DNA-binding region" description="H-T-H motif" evidence="2">
    <location>
        <begin position="37"/>
        <end position="56"/>
    </location>
</feature>
<dbReference type="PANTHER" id="PTHR43479">
    <property type="entry name" value="ACREF/ENVCD OPERON REPRESSOR-RELATED"/>
    <property type="match status" value="1"/>
</dbReference>
<evidence type="ECO:0000313" key="5">
    <source>
        <dbReference type="Proteomes" id="UP000007652"/>
    </source>
</evidence>
<evidence type="ECO:0000256" key="1">
    <source>
        <dbReference type="ARBA" id="ARBA00023125"/>
    </source>
</evidence>
<dbReference type="PROSITE" id="PS50977">
    <property type="entry name" value="HTH_TETR_2"/>
    <property type="match status" value="1"/>
</dbReference>
<dbReference type="Gene3D" id="1.10.10.60">
    <property type="entry name" value="Homeodomain-like"/>
    <property type="match status" value="1"/>
</dbReference>
<accession>I7LK07</accession>
<feature type="domain" description="HTH tetR-type" evidence="3">
    <location>
        <begin position="14"/>
        <end position="74"/>
    </location>
</feature>
<dbReference type="InterPro" id="IPR001647">
    <property type="entry name" value="HTH_TetR"/>
</dbReference>
<dbReference type="eggNOG" id="COG1309">
    <property type="taxonomic scope" value="Bacteria"/>
</dbReference>
<protein>
    <submittedName>
        <fullName evidence="4">Transcriptional regulator, TetR family</fullName>
    </submittedName>
</protein>
<dbReference type="Pfam" id="PF00440">
    <property type="entry name" value="TetR_N"/>
    <property type="match status" value="1"/>
</dbReference>
<organism evidence="4 5">
    <name type="scientific">Caloramator australicus RC3</name>
    <dbReference type="NCBI Taxonomy" id="857293"/>
    <lineage>
        <taxon>Bacteria</taxon>
        <taxon>Bacillati</taxon>
        <taxon>Bacillota</taxon>
        <taxon>Clostridia</taxon>
        <taxon>Eubacteriales</taxon>
        <taxon>Clostridiaceae</taxon>
        <taxon>Caloramator</taxon>
    </lineage>
</organism>
<dbReference type="SUPFAM" id="SSF48498">
    <property type="entry name" value="Tetracyclin repressor-like, C-terminal domain"/>
    <property type="match status" value="1"/>
</dbReference>
<dbReference type="SUPFAM" id="SSF46689">
    <property type="entry name" value="Homeodomain-like"/>
    <property type="match status" value="1"/>
</dbReference>
<reference evidence="4 5" key="1">
    <citation type="journal article" date="2011" name="J. Bacteriol.">
        <title>Draft genome sequence of Caloramator australicus strain RC3T, a thermoanaerobe from the Great Artesian Basin of Australia.</title>
        <authorList>
            <person name="Ogg C.D."/>
            <person name="Patel B.K.C."/>
        </authorList>
    </citation>
    <scope>NUCLEOTIDE SEQUENCE [LARGE SCALE GENOMIC DNA]</scope>
    <source>
        <strain evidence="4 5">RC3</strain>
    </source>
</reference>
<keyword evidence="1 2" id="KW-0238">DNA-binding</keyword>
<dbReference type="InterPro" id="IPR036271">
    <property type="entry name" value="Tet_transcr_reg_TetR-rel_C_sf"/>
</dbReference>
<dbReference type="GO" id="GO:0003677">
    <property type="term" value="F:DNA binding"/>
    <property type="evidence" value="ECO:0007669"/>
    <property type="project" value="UniProtKB-UniRule"/>
</dbReference>